<dbReference type="Gene3D" id="3.20.20.150">
    <property type="entry name" value="Divalent-metal-dependent TIM barrel enzymes"/>
    <property type="match status" value="1"/>
</dbReference>
<keyword evidence="3" id="KW-1185">Reference proteome</keyword>
<dbReference type="PANTHER" id="PTHR12110:SF21">
    <property type="entry name" value="XYLOSE ISOMERASE-LIKE TIM BARREL DOMAIN-CONTAINING PROTEIN"/>
    <property type="match status" value="1"/>
</dbReference>
<reference evidence="2" key="2">
    <citation type="submission" date="2020-09" db="EMBL/GenBank/DDBJ databases">
        <authorList>
            <person name="Sun Q."/>
            <person name="Kim S."/>
        </authorList>
    </citation>
    <scope>NUCLEOTIDE SEQUENCE</scope>
    <source>
        <strain evidence="2">KCTC 12988</strain>
    </source>
</reference>
<dbReference type="SUPFAM" id="SSF51658">
    <property type="entry name" value="Xylose isomerase-like"/>
    <property type="match status" value="1"/>
</dbReference>
<evidence type="ECO:0000313" key="2">
    <source>
        <dbReference type="EMBL" id="GHC61634.1"/>
    </source>
</evidence>
<dbReference type="AlphaFoldDB" id="A0A918WNH4"/>
<dbReference type="InterPro" id="IPR050312">
    <property type="entry name" value="IolE/XylAMocC-like"/>
</dbReference>
<dbReference type="InterPro" id="IPR036237">
    <property type="entry name" value="Xyl_isomerase-like_sf"/>
</dbReference>
<dbReference type="Pfam" id="PF01261">
    <property type="entry name" value="AP_endonuc_2"/>
    <property type="match status" value="1"/>
</dbReference>
<accession>A0A918WNH4</accession>
<evidence type="ECO:0000259" key="1">
    <source>
        <dbReference type="Pfam" id="PF01261"/>
    </source>
</evidence>
<dbReference type="PANTHER" id="PTHR12110">
    <property type="entry name" value="HYDROXYPYRUVATE ISOMERASE"/>
    <property type="match status" value="1"/>
</dbReference>
<protein>
    <recommendedName>
        <fullName evidence="1">Xylose isomerase-like TIM barrel domain-containing protein</fullName>
    </recommendedName>
</protein>
<organism evidence="2 3">
    <name type="scientific">Roseibacillus persicicus</name>
    <dbReference type="NCBI Taxonomy" id="454148"/>
    <lineage>
        <taxon>Bacteria</taxon>
        <taxon>Pseudomonadati</taxon>
        <taxon>Verrucomicrobiota</taxon>
        <taxon>Verrucomicrobiia</taxon>
        <taxon>Verrucomicrobiales</taxon>
        <taxon>Verrucomicrobiaceae</taxon>
        <taxon>Roseibacillus</taxon>
    </lineage>
</organism>
<sequence length="294" mass="33004">MYFTGFADEAARDLATQIKATKEIGWTRISARGVNGSNIHELPEDEFNTVADQLDDAGITIPEFGSLIGNWGKAITTDFDLTLAEIDRAIPRMKRLGTDIIRIMSYAQEPWGSDQHEEERFRRLREIVTRFADAGLTAAHENCMNWGGFSPQHTLRLVEEVPGLKLIFDTANPVFQMDRSKPQADGGFPWQDPLEFYHAVREHIIHVHIKDCTNPPAGETEPTEYTLPGEGQAKVREILTELKNSGYDGGLAIEPHVATVFHAVDGAEPDWDQCYNSYVEYGKAFEQLCHELGI</sequence>
<name>A0A918WNH4_9BACT</name>
<evidence type="ECO:0000313" key="3">
    <source>
        <dbReference type="Proteomes" id="UP000644507"/>
    </source>
</evidence>
<dbReference type="EMBL" id="BMXI01000014">
    <property type="protein sequence ID" value="GHC61634.1"/>
    <property type="molecule type" value="Genomic_DNA"/>
</dbReference>
<dbReference type="InterPro" id="IPR013022">
    <property type="entry name" value="Xyl_isomerase-like_TIM-brl"/>
</dbReference>
<comment type="caution">
    <text evidence="2">The sequence shown here is derived from an EMBL/GenBank/DDBJ whole genome shotgun (WGS) entry which is preliminary data.</text>
</comment>
<reference evidence="2" key="1">
    <citation type="journal article" date="2014" name="Int. J. Syst. Evol. Microbiol.">
        <title>Complete genome sequence of Corynebacterium casei LMG S-19264T (=DSM 44701T), isolated from a smear-ripened cheese.</title>
        <authorList>
            <consortium name="US DOE Joint Genome Institute (JGI-PGF)"/>
            <person name="Walter F."/>
            <person name="Albersmeier A."/>
            <person name="Kalinowski J."/>
            <person name="Ruckert C."/>
        </authorList>
    </citation>
    <scope>NUCLEOTIDE SEQUENCE</scope>
    <source>
        <strain evidence="2">KCTC 12988</strain>
    </source>
</reference>
<gene>
    <name evidence="2" type="ORF">GCM10007100_31270</name>
</gene>
<feature type="domain" description="Xylose isomerase-like TIM barrel" evidence="1">
    <location>
        <begin position="20"/>
        <end position="258"/>
    </location>
</feature>
<dbReference type="RefSeq" id="WP_189571920.1">
    <property type="nucleotide sequence ID" value="NZ_BMXI01000014.1"/>
</dbReference>
<proteinExistence type="predicted"/>
<dbReference type="Proteomes" id="UP000644507">
    <property type="component" value="Unassembled WGS sequence"/>
</dbReference>